<sequence>MYPSYFPVDGTTEIGVAEMKIGPKQALLFSFSGKPRVKPTGFWSLSLYGHDQLFVENTLDQYALGDRSDLRYADGTPLKERDDGNFNILAQPADISPPSSWNNNWLPAPAGGGCISFTLRLFAPADEMLNGSYEYPKVTTIDAITS</sequence>
<dbReference type="PANTHER" id="PTHR36509">
    <property type="entry name" value="BLL3101 PROTEIN"/>
    <property type="match status" value="1"/>
</dbReference>
<accession>A0A370TL40</accession>
<protein>
    <recommendedName>
        <fullName evidence="1">DUF1214 domain-containing protein</fullName>
    </recommendedName>
</protein>
<name>A0A370TL40_9HELO</name>
<dbReference type="InterPro" id="IPR010621">
    <property type="entry name" value="DUF1214"/>
</dbReference>
<reference evidence="2 3" key="1">
    <citation type="journal article" date="2018" name="IMA Fungus">
        <title>IMA Genome-F 9: Draft genome sequence of Annulohypoxylon stygium, Aspergillus mulundensis, Berkeleyomyces basicola (syn. Thielaviopsis basicola), Ceratocystis smalleyi, two Cercospora beticola strains, Coleophoma cylindrospora, Fusarium fracticaudum, Phialophora cf. hyalina, and Morchella septimelata.</title>
        <authorList>
            <person name="Wingfield B.D."/>
            <person name="Bills G.F."/>
            <person name="Dong Y."/>
            <person name="Huang W."/>
            <person name="Nel W.J."/>
            <person name="Swalarsk-Parry B.S."/>
            <person name="Vaghefi N."/>
            <person name="Wilken P.M."/>
            <person name="An Z."/>
            <person name="de Beer Z.W."/>
            <person name="De Vos L."/>
            <person name="Chen L."/>
            <person name="Duong T.A."/>
            <person name="Gao Y."/>
            <person name="Hammerbacher A."/>
            <person name="Kikkert J.R."/>
            <person name="Li Y."/>
            <person name="Li H."/>
            <person name="Li K."/>
            <person name="Li Q."/>
            <person name="Liu X."/>
            <person name="Ma X."/>
            <person name="Naidoo K."/>
            <person name="Pethybridge S.J."/>
            <person name="Sun J."/>
            <person name="Steenkamp E.T."/>
            <person name="van der Nest M.A."/>
            <person name="van Wyk S."/>
            <person name="Wingfield M.J."/>
            <person name="Xiong C."/>
            <person name="Yue Q."/>
            <person name="Zhang X."/>
        </authorList>
    </citation>
    <scope>NUCLEOTIDE SEQUENCE [LARGE SCALE GENOMIC DNA]</scope>
    <source>
        <strain evidence="2 3">BP 5553</strain>
    </source>
</reference>
<dbReference type="InterPro" id="IPR037049">
    <property type="entry name" value="DUF1214_C_sf"/>
</dbReference>
<dbReference type="EMBL" id="NPIC01000005">
    <property type="protein sequence ID" value="RDL36246.1"/>
    <property type="molecule type" value="Genomic_DNA"/>
</dbReference>
<evidence type="ECO:0000313" key="2">
    <source>
        <dbReference type="EMBL" id="RDL36246.1"/>
    </source>
</evidence>
<dbReference type="RefSeq" id="XP_031868902.1">
    <property type="nucleotide sequence ID" value="XM_032015481.1"/>
</dbReference>
<proteinExistence type="predicted"/>
<gene>
    <name evidence="2" type="ORF">BP5553_06858</name>
</gene>
<keyword evidence="3" id="KW-1185">Reference proteome</keyword>
<evidence type="ECO:0000313" key="3">
    <source>
        <dbReference type="Proteomes" id="UP000254866"/>
    </source>
</evidence>
<evidence type="ECO:0000259" key="1">
    <source>
        <dbReference type="Pfam" id="PF06742"/>
    </source>
</evidence>
<feature type="domain" description="DUF1214" evidence="1">
    <location>
        <begin position="38"/>
        <end position="125"/>
    </location>
</feature>
<dbReference type="OrthoDB" id="2018906at2759"/>
<organism evidence="2 3">
    <name type="scientific">Venustampulla echinocandica</name>
    <dbReference type="NCBI Taxonomy" id="2656787"/>
    <lineage>
        <taxon>Eukaryota</taxon>
        <taxon>Fungi</taxon>
        <taxon>Dikarya</taxon>
        <taxon>Ascomycota</taxon>
        <taxon>Pezizomycotina</taxon>
        <taxon>Leotiomycetes</taxon>
        <taxon>Helotiales</taxon>
        <taxon>Pleuroascaceae</taxon>
        <taxon>Venustampulla</taxon>
    </lineage>
</organism>
<dbReference type="PANTHER" id="PTHR36509:SF2">
    <property type="entry name" value="BLL3101 PROTEIN"/>
    <property type="match status" value="1"/>
</dbReference>
<dbReference type="GeneID" id="43599707"/>
<dbReference type="Pfam" id="PF06742">
    <property type="entry name" value="DUF1214"/>
    <property type="match status" value="1"/>
</dbReference>
<dbReference type="AlphaFoldDB" id="A0A370TL40"/>
<dbReference type="Gene3D" id="2.60.120.600">
    <property type="entry name" value="Domain of unknown function DUF1214, C-terminal domain"/>
    <property type="match status" value="1"/>
</dbReference>
<dbReference type="Proteomes" id="UP000254866">
    <property type="component" value="Unassembled WGS sequence"/>
</dbReference>
<comment type="caution">
    <text evidence="2">The sequence shown here is derived from an EMBL/GenBank/DDBJ whole genome shotgun (WGS) entry which is preliminary data.</text>
</comment>
<dbReference type="SUPFAM" id="SSF160935">
    <property type="entry name" value="VPA0735-like"/>
    <property type="match status" value="1"/>
</dbReference>